<evidence type="ECO:0000256" key="2">
    <source>
        <dbReference type="ARBA" id="ARBA00022679"/>
    </source>
</evidence>
<reference evidence="4" key="1">
    <citation type="journal article" date="2020" name="Stud. Mycol.">
        <title>101 Dothideomycetes genomes: a test case for predicting lifestyles and emergence of pathogens.</title>
        <authorList>
            <person name="Haridas S."/>
            <person name="Albert R."/>
            <person name="Binder M."/>
            <person name="Bloem J."/>
            <person name="Labutti K."/>
            <person name="Salamov A."/>
            <person name="Andreopoulos B."/>
            <person name="Baker S."/>
            <person name="Barry K."/>
            <person name="Bills G."/>
            <person name="Bluhm B."/>
            <person name="Cannon C."/>
            <person name="Castanera R."/>
            <person name="Culley D."/>
            <person name="Daum C."/>
            <person name="Ezra D."/>
            <person name="Gonzalez J."/>
            <person name="Henrissat B."/>
            <person name="Kuo A."/>
            <person name="Liang C."/>
            <person name="Lipzen A."/>
            <person name="Lutzoni F."/>
            <person name="Magnuson J."/>
            <person name="Mondo S."/>
            <person name="Nolan M."/>
            <person name="Ohm R."/>
            <person name="Pangilinan J."/>
            <person name="Park H.-J."/>
            <person name="Ramirez L."/>
            <person name="Alfaro M."/>
            <person name="Sun H."/>
            <person name="Tritt A."/>
            <person name="Yoshinaga Y."/>
            <person name="Zwiers L.-H."/>
            <person name="Turgeon B."/>
            <person name="Goodwin S."/>
            <person name="Spatafora J."/>
            <person name="Crous P."/>
            <person name="Grigoriev I."/>
        </authorList>
    </citation>
    <scope>NUCLEOTIDE SEQUENCE</scope>
    <source>
        <strain evidence="4">CBS 161.51</strain>
    </source>
</reference>
<dbReference type="GO" id="GO:0009820">
    <property type="term" value="P:alkaloid metabolic process"/>
    <property type="evidence" value="ECO:0007669"/>
    <property type="project" value="InterPro"/>
</dbReference>
<organism evidence="4 5">
    <name type="scientific">Clathrospora elynae</name>
    <dbReference type="NCBI Taxonomy" id="706981"/>
    <lineage>
        <taxon>Eukaryota</taxon>
        <taxon>Fungi</taxon>
        <taxon>Dikarya</taxon>
        <taxon>Ascomycota</taxon>
        <taxon>Pezizomycotina</taxon>
        <taxon>Dothideomycetes</taxon>
        <taxon>Pleosporomycetidae</taxon>
        <taxon>Pleosporales</taxon>
        <taxon>Diademaceae</taxon>
        <taxon>Clathrospora</taxon>
    </lineage>
</organism>
<dbReference type="CDD" id="cd13929">
    <property type="entry name" value="PT-DMATS_CymD"/>
    <property type="match status" value="1"/>
</dbReference>
<dbReference type="GO" id="GO:0016765">
    <property type="term" value="F:transferase activity, transferring alkyl or aryl (other than methyl) groups"/>
    <property type="evidence" value="ECO:0007669"/>
    <property type="project" value="InterPro"/>
</dbReference>
<protein>
    <submittedName>
        <fullName evidence="4">Aromatic prenyltransferase</fullName>
    </submittedName>
</protein>
<dbReference type="OrthoDB" id="3354387at2759"/>
<gene>
    <name evidence="4" type="ORF">EJ02DRAFT_414902</name>
</gene>
<feature type="region of interest" description="Disordered" evidence="3">
    <location>
        <begin position="1"/>
        <end position="22"/>
    </location>
</feature>
<accession>A0A6A5SEV4</accession>
<dbReference type="Pfam" id="PF11991">
    <property type="entry name" value="Trp_DMAT"/>
    <property type="match status" value="1"/>
</dbReference>
<dbReference type="Proteomes" id="UP000800038">
    <property type="component" value="Unassembled WGS sequence"/>
</dbReference>
<keyword evidence="5" id="KW-1185">Reference proteome</keyword>
<dbReference type="PANTHER" id="PTHR40627">
    <property type="entry name" value="INDOLE PRENYLTRANSFERASE TDIB-RELATED"/>
    <property type="match status" value="1"/>
</dbReference>
<dbReference type="EMBL" id="ML976223">
    <property type="protein sequence ID" value="KAF1935947.1"/>
    <property type="molecule type" value="Genomic_DNA"/>
</dbReference>
<name>A0A6A5SEV4_9PLEO</name>
<evidence type="ECO:0000313" key="4">
    <source>
        <dbReference type="EMBL" id="KAF1935947.1"/>
    </source>
</evidence>
<keyword evidence="2 4" id="KW-0808">Transferase</keyword>
<feature type="compositionally biased region" description="Basic and acidic residues" evidence="3">
    <location>
        <begin position="10"/>
        <end position="19"/>
    </location>
</feature>
<dbReference type="InterPro" id="IPR017795">
    <property type="entry name" value="ABBA_NscD-like"/>
</dbReference>
<comment type="similarity">
    <text evidence="1">Belongs to the tryptophan dimethylallyltransferase family.</text>
</comment>
<evidence type="ECO:0000256" key="1">
    <source>
        <dbReference type="ARBA" id="ARBA00010209"/>
    </source>
</evidence>
<dbReference type="PANTHER" id="PTHR40627:SF3">
    <property type="entry name" value="PRENYLTRANSFERASE ASQH2-RELATED"/>
    <property type="match status" value="1"/>
</dbReference>
<evidence type="ECO:0000256" key="3">
    <source>
        <dbReference type="SAM" id="MobiDB-lite"/>
    </source>
</evidence>
<evidence type="ECO:0000313" key="5">
    <source>
        <dbReference type="Proteomes" id="UP000800038"/>
    </source>
</evidence>
<sequence>MSLNGGVTNRVERRSKHEASAASQFTSSALDALLQDASIASQPPYQVMQSLLSFDNTSKFWWDVTASTLSKLMTKASYPLSLHYKNLAFCYDAVLQGYGPIPSRTEDRGWNATVTQDGSPFEPSWTFKTSGSPEESVIRFTIEANSAETASVTDPLFQKATESLVTRAEAAGASFDLTIYEYFKKELFFDDDEGVRLRREYPDSMAPQSYFAFDFEKDGQILGKGFFFFIWKSRATGQSSRVVAQNLIASTPVIGPLFKEALGAWDRCLTTFPAEFGGEPRVECMGFDLLRPSKSSRIKVYTRLVNSSFNAVTHLYTLGGVLQDPTTLKGLELLKLFWHVVCGVEDGPDFGDQEVPVLHEGWADTILNWEFKPGELLPRPKLYMPLWKWLPSEFVICERLSEYWRRMGWDQQAESYTQDWQEIFPWLDGTGFGGMNYVSFAYKDDGSGLYMTLYFSPKAYDTAEKLEAV</sequence>
<proteinExistence type="inferred from homology"/>
<dbReference type="AlphaFoldDB" id="A0A6A5SEV4"/>
<dbReference type="NCBIfam" id="TIGR03429">
    <property type="entry name" value="arom_pren_DMATS"/>
    <property type="match status" value="1"/>
</dbReference>